<keyword evidence="3" id="KW-1185">Reference proteome</keyword>
<evidence type="ECO:0000313" key="2">
    <source>
        <dbReference type="EMBL" id="GBP14626.1"/>
    </source>
</evidence>
<feature type="region of interest" description="Disordered" evidence="1">
    <location>
        <begin position="86"/>
        <end position="108"/>
    </location>
</feature>
<protein>
    <submittedName>
        <fullName evidence="2">Uncharacterized protein</fullName>
    </submittedName>
</protein>
<dbReference type="EMBL" id="BGZK01000065">
    <property type="protein sequence ID" value="GBP14626.1"/>
    <property type="molecule type" value="Genomic_DNA"/>
</dbReference>
<evidence type="ECO:0000313" key="3">
    <source>
        <dbReference type="Proteomes" id="UP000299102"/>
    </source>
</evidence>
<dbReference type="AlphaFoldDB" id="A0A4C1TKA9"/>
<evidence type="ECO:0000256" key="1">
    <source>
        <dbReference type="SAM" id="MobiDB-lite"/>
    </source>
</evidence>
<gene>
    <name evidence="2" type="ORF">EVAR_93496_1</name>
</gene>
<comment type="caution">
    <text evidence="2">The sequence shown here is derived from an EMBL/GenBank/DDBJ whole genome shotgun (WGS) entry which is preliminary data.</text>
</comment>
<sequence>MNIHIYDPPAPSVRVGANTRPPAVHRRTTLLYRGIGISQRLISVRTFYRRDTPLIRANNLIESNLSRKRIRRELVRDPFRDESRFRNHFRGRGGATSAHNQKSVYNRI</sequence>
<proteinExistence type="predicted"/>
<accession>A0A4C1TKA9</accession>
<dbReference type="Proteomes" id="UP000299102">
    <property type="component" value="Unassembled WGS sequence"/>
</dbReference>
<feature type="compositionally biased region" description="Polar residues" evidence="1">
    <location>
        <begin position="97"/>
        <end position="108"/>
    </location>
</feature>
<name>A0A4C1TKA9_EUMVA</name>
<organism evidence="2 3">
    <name type="scientific">Eumeta variegata</name>
    <name type="common">Bagworm moth</name>
    <name type="synonym">Eumeta japonica</name>
    <dbReference type="NCBI Taxonomy" id="151549"/>
    <lineage>
        <taxon>Eukaryota</taxon>
        <taxon>Metazoa</taxon>
        <taxon>Ecdysozoa</taxon>
        <taxon>Arthropoda</taxon>
        <taxon>Hexapoda</taxon>
        <taxon>Insecta</taxon>
        <taxon>Pterygota</taxon>
        <taxon>Neoptera</taxon>
        <taxon>Endopterygota</taxon>
        <taxon>Lepidoptera</taxon>
        <taxon>Glossata</taxon>
        <taxon>Ditrysia</taxon>
        <taxon>Tineoidea</taxon>
        <taxon>Psychidae</taxon>
        <taxon>Oiketicinae</taxon>
        <taxon>Eumeta</taxon>
    </lineage>
</organism>
<reference evidence="2 3" key="1">
    <citation type="journal article" date="2019" name="Commun. Biol.">
        <title>The bagworm genome reveals a unique fibroin gene that provides high tensile strength.</title>
        <authorList>
            <person name="Kono N."/>
            <person name="Nakamura H."/>
            <person name="Ohtoshi R."/>
            <person name="Tomita M."/>
            <person name="Numata K."/>
            <person name="Arakawa K."/>
        </authorList>
    </citation>
    <scope>NUCLEOTIDE SEQUENCE [LARGE SCALE GENOMIC DNA]</scope>
</reference>